<dbReference type="InterPro" id="IPR012677">
    <property type="entry name" value="Nucleotide-bd_a/b_plait_sf"/>
</dbReference>
<feature type="compositionally biased region" description="Basic and acidic residues" evidence="1">
    <location>
        <begin position="1159"/>
        <end position="1186"/>
    </location>
</feature>
<feature type="region of interest" description="Disordered" evidence="1">
    <location>
        <begin position="1047"/>
        <end position="1068"/>
    </location>
</feature>
<evidence type="ECO:0000313" key="2">
    <source>
        <dbReference type="EMBL" id="KAK4192492.1"/>
    </source>
</evidence>
<feature type="compositionally biased region" description="Basic and acidic residues" evidence="1">
    <location>
        <begin position="1327"/>
        <end position="1344"/>
    </location>
</feature>
<feature type="compositionally biased region" description="Polar residues" evidence="1">
    <location>
        <begin position="262"/>
        <end position="273"/>
    </location>
</feature>
<organism evidence="2 3">
    <name type="scientific">Podospora australis</name>
    <dbReference type="NCBI Taxonomy" id="1536484"/>
    <lineage>
        <taxon>Eukaryota</taxon>
        <taxon>Fungi</taxon>
        <taxon>Dikarya</taxon>
        <taxon>Ascomycota</taxon>
        <taxon>Pezizomycotina</taxon>
        <taxon>Sordariomycetes</taxon>
        <taxon>Sordariomycetidae</taxon>
        <taxon>Sordariales</taxon>
        <taxon>Podosporaceae</taxon>
        <taxon>Podospora</taxon>
    </lineage>
</organism>
<evidence type="ECO:0000313" key="3">
    <source>
        <dbReference type="Proteomes" id="UP001302126"/>
    </source>
</evidence>
<proteinExistence type="predicted"/>
<evidence type="ECO:0000256" key="1">
    <source>
        <dbReference type="SAM" id="MobiDB-lite"/>
    </source>
</evidence>
<gene>
    <name evidence="2" type="ORF">QBC35DRAFT_459212</name>
</gene>
<dbReference type="InterPro" id="IPR035979">
    <property type="entry name" value="RBD_domain_sf"/>
</dbReference>
<dbReference type="GO" id="GO:0003676">
    <property type="term" value="F:nucleic acid binding"/>
    <property type="evidence" value="ECO:0007669"/>
    <property type="project" value="InterPro"/>
</dbReference>
<feature type="region of interest" description="Disordered" evidence="1">
    <location>
        <begin position="1102"/>
        <end position="1569"/>
    </location>
</feature>
<feature type="compositionally biased region" description="Basic and acidic residues" evidence="1">
    <location>
        <begin position="1501"/>
        <end position="1514"/>
    </location>
</feature>
<dbReference type="Gene3D" id="3.30.70.330">
    <property type="match status" value="1"/>
</dbReference>
<protein>
    <recommendedName>
        <fullName evidence="4">RRM domain-containing protein</fullName>
    </recommendedName>
</protein>
<feature type="compositionally biased region" description="Basic and acidic residues" evidence="1">
    <location>
        <begin position="1294"/>
        <end position="1304"/>
    </location>
</feature>
<feature type="region of interest" description="Disordered" evidence="1">
    <location>
        <begin position="414"/>
        <end position="450"/>
    </location>
</feature>
<feature type="compositionally biased region" description="Polar residues" evidence="1">
    <location>
        <begin position="373"/>
        <end position="382"/>
    </location>
</feature>
<dbReference type="EMBL" id="MU864354">
    <property type="protein sequence ID" value="KAK4192492.1"/>
    <property type="molecule type" value="Genomic_DNA"/>
</dbReference>
<feature type="compositionally biased region" description="Basic residues" evidence="1">
    <location>
        <begin position="1115"/>
        <end position="1126"/>
    </location>
</feature>
<evidence type="ECO:0008006" key="4">
    <source>
        <dbReference type="Google" id="ProtNLM"/>
    </source>
</evidence>
<feature type="compositionally biased region" description="Low complexity" evidence="1">
    <location>
        <begin position="964"/>
        <end position="974"/>
    </location>
</feature>
<feature type="compositionally biased region" description="Basic and acidic residues" evidence="1">
    <location>
        <begin position="274"/>
        <end position="289"/>
    </location>
</feature>
<feature type="region of interest" description="Disordered" evidence="1">
    <location>
        <begin position="366"/>
        <end position="399"/>
    </location>
</feature>
<feature type="compositionally biased region" description="Polar residues" evidence="1">
    <location>
        <begin position="945"/>
        <end position="954"/>
    </location>
</feature>
<feature type="compositionally biased region" description="Pro residues" evidence="1">
    <location>
        <begin position="819"/>
        <end position="829"/>
    </location>
</feature>
<feature type="region of interest" description="Disordered" evidence="1">
    <location>
        <begin position="462"/>
        <end position="539"/>
    </location>
</feature>
<feature type="compositionally biased region" description="Polar residues" evidence="1">
    <location>
        <begin position="462"/>
        <end position="483"/>
    </location>
</feature>
<feature type="compositionally biased region" description="Low complexity" evidence="1">
    <location>
        <begin position="484"/>
        <end position="495"/>
    </location>
</feature>
<feature type="compositionally biased region" description="Basic and acidic residues" evidence="1">
    <location>
        <begin position="496"/>
        <end position="507"/>
    </location>
</feature>
<feature type="compositionally biased region" description="Low complexity" evidence="1">
    <location>
        <begin position="874"/>
        <end position="885"/>
    </location>
</feature>
<feature type="compositionally biased region" description="Basic residues" evidence="1">
    <location>
        <begin position="1047"/>
        <end position="1056"/>
    </location>
</feature>
<feature type="compositionally biased region" description="Polar residues" evidence="1">
    <location>
        <begin position="835"/>
        <end position="856"/>
    </location>
</feature>
<feature type="compositionally biased region" description="Polar residues" evidence="1">
    <location>
        <begin position="699"/>
        <end position="725"/>
    </location>
</feature>
<accession>A0AAN6X703</accession>
<feature type="compositionally biased region" description="Low complexity" evidence="1">
    <location>
        <begin position="1363"/>
        <end position="1375"/>
    </location>
</feature>
<feature type="compositionally biased region" description="Polar residues" evidence="1">
    <location>
        <begin position="425"/>
        <end position="450"/>
    </location>
</feature>
<feature type="compositionally biased region" description="Low complexity" evidence="1">
    <location>
        <begin position="1424"/>
        <end position="1438"/>
    </location>
</feature>
<feature type="compositionally biased region" description="Polar residues" evidence="1">
    <location>
        <begin position="1102"/>
        <end position="1111"/>
    </location>
</feature>
<reference evidence="2" key="2">
    <citation type="submission" date="2023-05" db="EMBL/GenBank/DDBJ databases">
        <authorList>
            <consortium name="Lawrence Berkeley National Laboratory"/>
            <person name="Steindorff A."/>
            <person name="Hensen N."/>
            <person name="Bonometti L."/>
            <person name="Westerberg I."/>
            <person name="Brannstrom I.O."/>
            <person name="Guillou S."/>
            <person name="Cros-Aarteil S."/>
            <person name="Calhoun S."/>
            <person name="Haridas S."/>
            <person name="Kuo A."/>
            <person name="Mondo S."/>
            <person name="Pangilinan J."/>
            <person name="Riley R."/>
            <person name="Labutti K."/>
            <person name="Andreopoulos B."/>
            <person name="Lipzen A."/>
            <person name="Chen C."/>
            <person name="Yanf M."/>
            <person name="Daum C."/>
            <person name="Ng V."/>
            <person name="Clum A."/>
            <person name="Ohm R."/>
            <person name="Martin F."/>
            <person name="Silar P."/>
            <person name="Natvig D."/>
            <person name="Lalanne C."/>
            <person name="Gautier V."/>
            <person name="Ament-Velasquez S.L."/>
            <person name="Kruys A."/>
            <person name="Hutchinson M.I."/>
            <person name="Powell A.J."/>
            <person name="Barry K."/>
            <person name="Miller A.N."/>
            <person name="Grigoriev I.V."/>
            <person name="Debuchy R."/>
            <person name="Gladieux P."/>
            <person name="Thoren M.H."/>
            <person name="Johannesson H."/>
        </authorList>
    </citation>
    <scope>NUCLEOTIDE SEQUENCE</scope>
    <source>
        <strain evidence="2">PSN309</strain>
    </source>
</reference>
<dbReference type="SUPFAM" id="SSF54928">
    <property type="entry name" value="RNA-binding domain, RBD"/>
    <property type="match status" value="1"/>
</dbReference>
<comment type="caution">
    <text evidence="2">The sequence shown here is derived from an EMBL/GenBank/DDBJ whole genome shotgun (WGS) entry which is preliminary data.</text>
</comment>
<feature type="region of interest" description="Disordered" evidence="1">
    <location>
        <begin position="1007"/>
        <end position="1030"/>
    </location>
</feature>
<feature type="region of interest" description="Disordered" evidence="1">
    <location>
        <begin position="240"/>
        <end position="325"/>
    </location>
</feature>
<sequence>MAGQFVHNMHIEELATRGVSFNLVHTVNGQSIPEPHPEFYLGMPNGVQCKFSLNPQLTAPRYLYGNFPQRQPLIAWDDQRVKAKADLIQAEYPDEANKVTRPKDWIDLYQYFDAMDLWFQGAWNLWSVIDLLGVRNMDRVAFSKAHLETLSHMDPKVLSSVVPWSDQQTATVDDWVYKWLTHEQNRQKVAAWNRKGDILHLLWYEDWLAIGDCSPQATVHLRKALEYWHGQCFPTSYRQLPSLPPASPTDSTSGFGKDLGSGTDNNLNQPTSKISEKKDPGKQVDKAPEGHSAQSAATSSPTRLSLPASLDHQHRPASAMSSTTAPKLEMAVLPINSLSTNASPNSYATRPLIIDGTVFRDESGGGWAHAKNLRQSSGSDASTAGKETKKHHAHSKSGPAPLIMVDTEVAVRGAGVEKSGPSRLPSRSQQDVTPATLLPDTSHTVPSMTNNAVSSEIDKTISAKTKNAASPEVKNTVSPETNNVAPPTTTKAVPPKLEKTLETEKAVSSKAKTTVSLNSTTTTPPKAKHTPSPKVQSDLSPKDRIMQAVGLLVGEGTQKNRPDASCKNPSAFQRSYNKDLSFVPCDCQRCLKASRSVYLKTRSGNDSYTRKNLIKFFQQWGPVEECSFKPAKLEGFSNVTVRFASEECALTAVEKANGLEVPVLKERVRVSIPFYSKYFGRRLTSNPAMPNSNLLHRQVSQRVSQEMNNSPSRLYNSPQGMHANTPSPPYHQDGSPQQPRHLWSGSGNGHAGYVGPAGPAGPFGSTGYSVYNGQQSASQYPVYHEPHPFHGTSLPPQPMDIRYQAPIPQHGQHSGYDRPSPPRPPPGLPRPSWSNSYAPQQNWGSSGPIPFNSNMCAQPPQHLMGNPPVPPVHFGPGPGMPFHAPSPSQYSQLPVHHTTTGQAPKAEPIVQTRQPIVIESPAPTTTVSDEASLRPVSRCRVNLPPSDNHQASTSPKDKNEHRVSPSASSAGGSSNEPVTPEKQLVAHGTRLFGVAPGGAYENGNGLWENTLPDGPEEAGVSRKSELPPTSHFMTTDVRLESGYTGTVRKRQLHPNQRRSQAPAIPSEWRSEATTWSCSLQDNSLHSSQVAPVQATSWQEALPQTQVQTNGQPPAKKSKNKKKKKAANKSGSRPSTPVGPPDNETGVRDKTADGNQSGRSTEEIKAPVEKRFRADAEGNSLKMERVRAPAVRNLFASTKPSSPLGPGTEADQPEASQTPIAAKGKATGKSAHGDPEKPDEKQSPKPVEAEKLGEKPVDNSNKKAVDKYSNKPSVTSTTKPTEKPIEKTVTTSTDKVIETPAKKPMENPTENPVDTSIDKPTKKTVAKSSDKAVEESLDKHVEGTPKPHQSQSGFPKGFVPFPRASSNSSQTAATQSKTKRASPSVTPEDNSPPLLAVKAARPLFEHRASNSATHSHRTDDSCYYSAKSSLSSSPESSPPHIAKASIPSLDPSPLGPHKTTPAPTSTGSGASSVTLSARPSPTLTVVPDTTTCVIPTIVLPPEDDRAPLAKEEDTVHVVTSGSSTSDKKNVAPEPQQSTISPEKKMAKSKKKAQAEKRKKERANVPGAVFV</sequence>
<reference evidence="2" key="1">
    <citation type="journal article" date="2023" name="Mol. Phylogenet. Evol.">
        <title>Genome-scale phylogeny and comparative genomics of the fungal order Sordariales.</title>
        <authorList>
            <person name="Hensen N."/>
            <person name="Bonometti L."/>
            <person name="Westerberg I."/>
            <person name="Brannstrom I.O."/>
            <person name="Guillou S."/>
            <person name="Cros-Aarteil S."/>
            <person name="Calhoun S."/>
            <person name="Haridas S."/>
            <person name="Kuo A."/>
            <person name="Mondo S."/>
            <person name="Pangilinan J."/>
            <person name="Riley R."/>
            <person name="LaButti K."/>
            <person name="Andreopoulos B."/>
            <person name="Lipzen A."/>
            <person name="Chen C."/>
            <person name="Yan M."/>
            <person name="Daum C."/>
            <person name="Ng V."/>
            <person name="Clum A."/>
            <person name="Steindorff A."/>
            <person name="Ohm R.A."/>
            <person name="Martin F."/>
            <person name="Silar P."/>
            <person name="Natvig D.O."/>
            <person name="Lalanne C."/>
            <person name="Gautier V."/>
            <person name="Ament-Velasquez S.L."/>
            <person name="Kruys A."/>
            <person name="Hutchinson M.I."/>
            <person name="Powell A.J."/>
            <person name="Barry K."/>
            <person name="Miller A.N."/>
            <person name="Grigoriev I.V."/>
            <person name="Debuchy R."/>
            <person name="Gladieux P."/>
            <person name="Hiltunen Thoren M."/>
            <person name="Johannesson H."/>
        </authorList>
    </citation>
    <scope>NUCLEOTIDE SEQUENCE</scope>
    <source>
        <strain evidence="2">PSN309</strain>
    </source>
</reference>
<keyword evidence="3" id="KW-1185">Reference proteome</keyword>
<dbReference type="CDD" id="cd00590">
    <property type="entry name" value="RRM_SF"/>
    <property type="match status" value="1"/>
</dbReference>
<feature type="region of interest" description="Disordered" evidence="1">
    <location>
        <begin position="780"/>
        <end position="979"/>
    </location>
</feature>
<dbReference type="Proteomes" id="UP001302126">
    <property type="component" value="Unassembled WGS sequence"/>
</dbReference>
<feature type="compositionally biased region" description="Polar residues" evidence="1">
    <location>
        <begin position="292"/>
        <end position="303"/>
    </location>
</feature>
<feature type="compositionally biased region" description="Polar residues" evidence="1">
    <location>
        <begin position="1460"/>
        <end position="1492"/>
    </location>
</feature>
<feature type="compositionally biased region" description="Basic and acidic residues" evidence="1">
    <location>
        <begin position="1230"/>
        <end position="1268"/>
    </location>
</feature>
<feature type="region of interest" description="Disordered" evidence="1">
    <location>
        <begin position="699"/>
        <end position="758"/>
    </location>
</feature>
<feature type="compositionally biased region" description="Low complexity" evidence="1">
    <location>
        <begin position="513"/>
        <end position="525"/>
    </location>
</feature>
<name>A0AAN6X703_9PEZI</name>
<feature type="compositionally biased region" description="Polar residues" evidence="1">
    <location>
        <begin position="886"/>
        <end position="902"/>
    </location>
</feature>